<reference evidence="2" key="1">
    <citation type="submission" date="2023-10" db="EMBL/GenBank/DDBJ databases">
        <authorList>
            <person name="Chen Y."/>
            <person name="Shah S."/>
            <person name="Dougan E. K."/>
            <person name="Thang M."/>
            <person name="Chan C."/>
        </authorList>
    </citation>
    <scope>NUCLEOTIDE SEQUENCE [LARGE SCALE GENOMIC DNA]</scope>
</reference>
<feature type="region of interest" description="Disordered" evidence="1">
    <location>
        <begin position="124"/>
        <end position="148"/>
    </location>
</feature>
<evidence type="ECO:0000313" key="2">
    <source>
        <dbReference type="EMBL" id="CAK0876860.1"/>
    </source>
</evidence>
<evidence type="ECO:0000313" key="3">
    <source>
        <dbReference type="Proteomes" id="UP001189429"/>
    </source>
</evidence>
<feature type="region of interest" description="Disordered" evidence="1">
    <location>
        <begin position="87"/>
        <end position="112"/>
    </location>
</feature>
<comment type="caution">
    <text evidence="2">The sequence shown here is derived from an EMBL/GenBank/DDBJ whole genome shotgun (WGS) entry which is preliminary data.</text>
</comment>
<proteinExistence type="predicted"/>
<sequence>MQKPFSFSRPGLPLGSPQPHLSFSQDTTVMTGATNAYGLEPRVAIDRLAGSHPVVELGPPWPALMCREVLGAARAAAPLAGMGAACGSGSAAPGAASGPGRPSNSVMTNASNMTNGFASGLSSRLRDKAASMETRASSHIERHTGKRPDEWRAKAADLMTEFRSDWKGAVCKQMDAALASTDYDQLNRLLDSAGPSHAPGIEQGARVHG</sequence>
<name>A0ABN9VXM1_9DINO</name>
<gene>
    <name evidence="2" type="ORF">PCOR1329_LOCUS61070</name>
</gene>
<accession>A0ABN9VXM1</accession>
<protein>
    <submittedName>
        <fullName evidence="2">Uncharacterized protein</fullName>
    </submittedName>
</protein>
<dbReference type="Proteomes" id="UP001189429">
    <property type="component" value="Unassembled WGS sequence"/>
</dbReference>
<evidence type="ECO:0000256" key="1">
    <source>
        <dbReference type="SAM" id="MobiDB-lite"/>
    </source>
</evidence>
<keyword evidence="3" id="KW-1185">Reference proteome</keyword>
<dbReference type="EMBL" id="CAUYUJ010017673">
    <property type="protein sequence ID" value="CAK0876860.1"/>
    <property type="molecule type" value="Genomic_DNA"/>
</dbReference>
<feature type="compositionally biased region" description="Low complexity" evidence="1">
    <location>
        <begin position="87"/>
        <end position="103"/>
    </location>
</feature>
<organism evidence="2 3">
    <name type="scientific">Prorocentrum cordatum</name>
    <dbReference type="NCBI Taxonomy" id="2364126"/>
    <lineage>
        <taxon>Eukaryota</taxon>
        <taxon>Sar</taxon>
        <taxon>Alveolata</taxon>
        <taxon>Dinophyceae</taxon>
        <taxon>Prorocentrales</taxon>
        <taxon>Prorocentraceae</taxon>
        <taxon>Prorocentrum</taxon>
    </lineage>
</organism>